<accession>A0A8J4WY68</accession>
<protein>
    <submittedName>
        <fullName evidence="1">Protein E7</fullName>
    </submittedName>
</protein>
<dbReference type="AlphaFoldDB" id="A0A8J4WY68"/>
<sequence length="72" mass="8213">MVPRDRLFQVVDCQCSIMHCESGWMKRPDGTNADCRLCSNGCMETKSFSRRICGPADIRHLQELFFTNVTLG</sequence>
<dbReference type="EMBL" id="QNUK01000300">
    <property type="protein sequence ID" value="KAF5895907.1"/>
    <property type="molecule type" value="Genomic_DNA"/>
</dbReference>
<dbReference type="Proteomes" id="UP000727407">
    <property type="component" value="Unassembled WGS sequence"/>
</dbReference>
<comment type="caution">
    <text evidence="1">The sequence shown here is derived from an EMBL/GenBank/DDBJ whole genome shotgun (WGS) entry which is preliminary data.</text>
</comment>
<proteinExistence type="predicted"/>
<organism evidence="1 2">
    <name type="scientific">Clarias magur</name>
    <name type="common">Asian catfish</name>
    <name type="synonym">Macropteronotus magur</name>
    <dbReference type="NCBI Taxonomy" id="1594786"/>
    <lineage>
        <taxon>Eukaryota</taxon>
        <taxon>Metazoa</taxon>
        <taxon>Chordata</taxon>
        <taxon>Craniata</taxon>
        <taxon>Vertebrata</taxon>
        <taxon>Euteleostomi</taxon>
        <taxon>Actinopterygii</taxon>
        <taxon>Neopterygii</taxon>
        <taxon>Teleostei</taxon>
        <taxon>Ostariophysi</taxon>
        <taxon>Siluriformes</taxon>
        <taxon>Clariidae</taxon>
        <taxon>Clarias</taxon>
    </lineage>
</organism>
<gene>
    <name evidence="1" type="primary">E7</name>
    <name evidence="1" type="ORF">DAT39_014379</name>
</gene>
<reference evidence="1" key="1">
    <citation type="submission" date="2020-07" db="EMBL/GenBank/DDBJ databases">
        <title>Clarias magur genome sequencing, assembly and annotation.</title>
        <authorList>
            <person name="Kushwaha B."/>
            <person name="Kumar R."/>
            <person name="Das P."/>
            <person name="Joshi C.G."/>
            <person name="Kumar D."/>
            <person name="Nagpure N.S."/>
            <person name="Pandey M."/>
            <person name="Agarwal S."/>
            <person name="Srivastava S."/>
            <person name="Singh M."/>
            <person name="Sahoo L."/>
            <person name="Jayasankar P."/>
            <person name="Meher P.K."/>
            <person name="Koringa P.G."/>
            <person name="Iquebal M.A."/>
            <person name="Das S.P."/>
            <person name="Bit A."/>
            <person name="Patnaik S."/>
            <person name="Patel N."/>
            <person name="Shah T.M."/>
            <person name="Hinsu A."/>
            <person name="Jena J.K."/>
        </authorList>
    </citation>
    <scope>NUCLEOTIDE SEQUENCE</scope>
    <source>
        <strain evidence="1">CIFAMagur01</strain>
        <tissue evidence="1">Testis</tissue>
    </source>
</reference>
<name>A0A8J4WY68_CLAMG</name>
<keyword evidence="2" id="KW-1185">Reference proteome</keyword>
<evidence type="ECO:0000313" key="1">
    <source>
        <dbReference type="EMBL" id="KAF5895907.1"/>
    </source>
</evidence>
<evidence type="ECO:0000313" key="2">
    <source>
        <dbReference type="Proteomes" id="UP000727407"/>
    </source>
</evidence>